<evidence type="ECO:0000313" key="3">
    <source>
        <dbReference type="Proteomes" id="UP000499080"/>
    </source>
</evidence>
<comment type="caution">
    <text evidence="2">The sequence shown here is derived from an EMBL/GenBank/DDBJ whole genome shotgun (WGS) entry which is preliminary data.</text>
</comment>
<sequence>METVLKKISMASATHSDDVILRGRKRTRSKKKRKSKSPPLSRIVEEMLKEKREKSLLERSGGGDAGKRRCIRVPPMQGSDRSIVSVVEMMAQ</sequence>
<feature type="compositionally biased region" description="Basic and acidic residues" evidence="1">
    <location>
        <begin position="43"/>
        <end position="57"/>
    </location>
</feature>
<protein>
    <submittedName>
        <fullName evidence="2">Uncharacterized protein</fullName>
    </submittedName>
</protein>
<feature type="compositionally biased region" description="Basic residues" evidence="1">
    <location>
        <begin position="22"/>
        <end position="36"/>
    </location>
</feature>
<name>A0A4Y2BI66_ARAVE</name>
<proteinExistence type="predicted"/>
<accession>A0A4Y2BI66</accession>
<keyword evidence="3" id="KW-1185">Reference proteome</keyword>
<feature type="region of interest" description="Disordered" evidence="1">
    <location>
        <begin position="13"/>
        <end position="77"/>
    </location>
</feature>
<evidence type="ECO:0000256" key="1">
    <source>
        <dbReference type="SAM" id="MobiDB-lite"/>
    </source>
</evidence>
<gene>
    <name evidence="2" type="ORF">AVEN_195142_1</name>
</gene>
<organism evidence="2 3">
    <name type="scientific">Araneus ventricosus</name>
    <name type="common">Orbweaver spider</name>
    <name type="synonym">Epeira ventricosa</name>
    <dbReference type="NCBI Taxonomy" id="182803"/>
    <lineage>
        <taxon>Eukaryota</taxon>
        <taxon>Metazoa</taxon>
        <taxon>Ecdysozoa</taxon>
        <taxon>Arthropoda</taxon>
        <taxon>Chelicerata</taxon>
        <taxon>Arachnida</taxon>
        <taxon>Araneae</taxon>
        <taxon>Araneomorphae</taxon>
        <taxon>Entelegynae</taxon>
        <taxon>Araneoidea</taxon>
        <taxon>Araneidae</taxon>
        <taxon>Araneus</taxon>
    </lineage>
</organism>
<dbReference type="EMBL" id="BGPR01000077">
    <property type="protein sequence ID" value="GBL91259.1"/>
    <property type="molecule type" value="Genomic_DNA"/>
</dbReference>
<evidence type="ECO:0000313" key="2">
    <source>
        <dbReference type="EMBL" id="GBL91259.1"/>
    </source>
</evidence>
<dbReference type="AlphaFoldDB" id="A0A4Y2BI66"/>
<reference evidence="2 3" key="1">
    <citation type="journal article" date="2019" name="Sci. Rep.">
        <title>Orb-weaving spider Araneus ventricosus genome elucidates the spidroin gene catalogue.</title>
        <authorList>
            <person name="Kono N."/>
            <person name="Nakamura H."/>
            <person name="Ohtoshi R."/>
            <person name="Moran D.A.P."/>
            <person name="Shinohara A."/>
            <person name="Yoshida Y."/>
            <person name="Fujiwara M."/>
            <person name="Mori M."/>
            <person name="Tomita M."/>
            <person name="Arakawa K."/>
        </authorList>
    </citation>
    <scope>NUCLEOTIDE SEQUENCE [LARGE SCALE GENOMIC DNA]</scope>
</reference>
<dbReference type="Proteomes" id="UP000499080">
    <property type="component" value="Unassembled WGS sequence"/>
</dbReference>